<reference evidence="1 2" key="1">
    <citation type="submission" date="2012-05" db="EMBL/GenBank/DDBJ databases">
        <title>Genome sequence of Nitritalea halalkaliphila LW7.</title>
        <authorList>
            <person name="Jangir P.K."/>
            <person name="Singh A."/>
            <person name="Shivaji S."/>
            <person name="Sharma R."/>
        </authorList>
    </citation>
    <scope>NUCLEOTIDE SEQUENCE [LARGE SCALE GENOMIC DNA]</scope>
    <source>
        <strain evidence="1 2">LW7</strain>
    </source>
</reference>
<organism evidence="1 2">
    <name type="scientific">Nitritalea halalkaliphila LW7</name>
    <dbReference type="NCBI Taxonomy" id="1189621"/>
    <lineage>
        <taxon>Bacteria</taxon>
        <taxon>Pseudomonadati</taxon>
        <taxon>Bacteroidota</taxon>
        <taxon>Cytophagia</taxon>
        <taxon>Cytophagales</taxon>
        <taxon>Cyclobacteriaceae</taxon>
        <taxon>Nitritalea</taxon>
    </lineage>
</organism>
<keyword evidence="2" id="KW-1185">Reference proteome</keyword>
<protein>
    <submittedName>
        <fullName evidence="1">Hemagluttinin repeat-containing protein</fullName>
    </submittedName>
</protein>
<name>I5C9H5_9BACT</name>
<accession>I5C9H5</accession>
<comment type="caution">
    <text evidence="1">The sequence shown here is derived from an EMBL/GenBank/DDBJ whole genome shotgun (WGS) entry which is preliminary data.</text>
</comment>
<dbReference type="EMBL" id="AJYA01000005">
    <property type="protein sequence ID" value="EIM78477.1"/>
    <property type="molecule type" value="Genomic_DNA"/>
</dbReference>
<dbReference type="AlphaFoldDB" id="I5C9H5"/>
<dbReference type="RefSeq" id="WP_009053479.1">
    <property type="nucleotide sequence ID" value="NZ_AJYA01000005.1"/>
</dbReference>
<dbReference type="STRING" id="1189621.A3SI_02933"/>
<dbReference type="Proteomes" id="UP000005551">
    <property type="component" value="Unassembled WGS sequence"/>
</dbReference>
<sequence>MNLADEGFNMVANPTASVLDWMGAGWTRTNLDNSIYVWDPTLPGDTPGLGGAFRVTNGSTGDFDGRLAPFQGFWVKANASSPSLSVTNTAKTAAPANFIARQAFLGPERTDLSWFWKSEVLAWREVHACSSAPTA</sequence>
<proteinExistence type="predicted"/>
<gene>
    <name evidence="1" type="ORF">A3SI_02933</name>
</gene>
<dbReference type="OrthoDB" id="9814616at2"/>
<evidence type="ECO:0000313" key="1">
    <source>
        <dbReference type="EMBL" id="EIM78477.1"/>
    </source>
</evidence>
<evidence type="ECO:0000313" key="2">
    <source>
        <dbReference type="Proteomes" id="UP000005551"/>
    </source>
</evidence>